<dbReference type="InterPro" id="IPR036508">
    <property type="entry name" value="Chitin-bd_dom_sf"/>
</dbReference>
<feature type="transmembrane region" description="Helical" evidence="1">
    <location>
        <begin position="121"/>
        <end position="142"/>
    </location>
</feature>
<feature type="domain" description="Chitin-binding type-2" evidence="2">
    <location>
        <begin position="138"/>
        <end position="169"/>
    </location>
</feature>
<dbReference type="GO" id="GO:0008061">
    <property type="term" value="F:chitin binding"/>
    <property type="evidence" value="ECO:0007669"/>
    <property type="project" value="InterPro"/>
</dbReference>
<keyword evidence="1" id="KW-0812">Transmembrane</keyword>
<dbReference type="InterPro" id="IPR002557">
    <property type="entry name" value="Chitin-bd_dom"/>
</dbReference>
<evidence type="ECO:0000313" key="3">
    <source>
        <dbReference type="Proteomes" id="UP000095283"/>
    </source>
</evidence>
<evidence type="ECO:0000313" key="4">
    <source>
        <dbReference type="WBParaSite" id="Hba_00816"/>
    </source>
</evidence>
<dbReference type="Pfam" id="PF01607">
    <property type="entry name" value="CBM_14"/>
    <property type="match status" value="1"/>
</dbReference>
<sequence>MYKGLYSSYQCVTGSLRRHISNSRSYFVCYYGQWIERTCSKNITFDWEIIDCSNTSLSHSASHMPKCLSGDTRSINGTYSMYEVCHYGQWIQHVCPNMEYFLNGSCVKREYTKGGKCMNDIYIYIYIYIYIFIYLFICLGNWTERQCPLGTAFNDRLLVCDHVANVPECS</sequence>
<reference evidence="4" key="1">
    <citation type="submission" date="2016-11" db="UniProtKB">
        <authorList>
            <consortium name="WormBaseParasite"/>
        </authorList>
    </citation>
    <scope>IDENTIFICATION</scope>
</reference>
<evidence type="ECO:0000259" key="2">
    <source>
        <dbReference type="Pfam" id="PF01607"/>
    </source>
</evidence>
<dbReference type="Gene3D" id="2.170.140.10">
    <property type="entry name" value="Chitin binding domain"/>
    <property type="match status" value="1"/>
</dbReference>
<dbReference type="GO" id="GO:0005576">
    <property type="term" value="C:extracellular region"/>
    <property type="evidence" value="ECO:0007669"/>
    <property type="project" value="InterPro"/>
</dbReference>
<dbReference type="Proteomes" id="UP000095283">
    <property type="component" value="Unplaced"/>
</dbReference>
<protein>
    <submittedName>
        <fullName evidence="4">Chitin-binding type-2 domain-containing protein</fullName>
    </submittedName>
</protein>
<organism evidence="3 4">
    <name type="scientific">Heterorhabditis bacteriophora</name>
    <name type="common">Entomopathogenic nematode worm</name>
    <dbReference type="NCBI Taxonomy" id="37862"/>
    <lineage>
        <taxon>Eukaryota</taxon>
        <taxon>Metazoa</taxon>
        <taxon>Ecdysozoa</taxon>
        <taxon>Nematoda</taxon>
        <taxon>Chromadorea</taxon>
        <taxon>Rhabditida</taxon>
        <taxon>Rhabditina</taxon>
        <taxon>Rhabditomorpha</taxon>
        <taxon>Strongyloidea</taxon>
        <taxon>Heterorhabditidae</taxon>
        <taxon>Heterorhabditis</taxon>
    </lineage>
</organism>
<dbReference type="AlphaFoldDB" id="A0A1I7W846"/>
<keyword evidence="1" id="KW-0472">Membrane</keyword>
<keyword evidence="1" id="KW-1133">Transmembrane helix</keyword>
<name>A0A1I7W846_HETBA</name>
<accession>A0A1I7W846</accession>
<dbReference type="WBParaSite" id="Hba_00816">
    <property type="protein sequence ID" value="Hba_00816"/>
    <property type="gene ID" value="Hba_00816"/>
</dbReference>
<proteinExistence type="predicted"/>
<keyword evidence="3" id="KW-1185">Reference proteome</keyword>
<dbReference type="SUPFAM" id="SSF57625">
    <property type="entry name" value="Invertebrate chitin-binding proteins"/>
    <property type="match status" value="2"/>
</dbReference>
<evidence type="ECO:0000256" key="1">
    <source>
        <dbReference type="SAM" id="Phobius"/>
    </source>
</evidence>